<evidence type="ECO:0000313" key="1">
    <source>
        <dbReference type="EMBL" id="ESW39084.1"/>
    </source>
</evidence>
<gene>
    <name evidence="1" type="ORF">O164_14220</name>
</gene>
<dbReference type="EMBL" id="AXUP01000174">
    <property type="protein sequence ID" value="ESW39084.1"/>
    <property type="molecule type" value="Genomic_DNA"/>
</dbReference>
<evidence type="ECO:0000313" key="2">
    <source>
        <dbReference type="Proteomes" id="UP000018511"/>
    </source>
</evidence>
<organism evidence="1 2">
    <name type="scientific">Pseudomonas taiwanensis SJ9</name>
    <dbReference type="NCBI Taxonomy" id="1388762"/>
    <lineage>
        <taxon>Bacteria</taxon>
        <taxon>Pseudomonadati</taxon>
        <taxon>Pseudomonadota</taxon>
        <taxon>Gammaproteobacteria</taxon>
        <taxon>Pseudomonadales</taxon>
        <taxon>Pseudomonadaceae</taxon>
        <taxon>Pseudomonas</taxon>
    </lineage>
</organism>
<accession>V7D9V3</accession>
<dbReference type="Proteomes" id="UP000018511">
    <property type="component" value="Unassembled WGS sequence"/>
</dbReference>
<dbReference type="AlphaFoldDB" id="V7D9V3"/>
<protein>
    <submittedName>
        <fullName evidence="1">Uncharacterized protein</fullName>
    </submittedName>
</protein>
<sequence length="63" mass="7282">MMAADRAVRLVRYEVYRLSTYEPGHPNAAEVFIIFYRSLSITLFSQLDENSPQRSVDILCNTL</sequence>
<comment type="caution">
    <text evidence="1">The sequence shown here is derived from an EMBL/GenBank/DDBJ whole genome shotgun (WGS) entry which is preliminary data.</text>
</comment>
<name>V7D9V3_9PSED</name>
<proteinExistence type="predicted"/>
<reference evidence="1 2" key="1">
    <citation type="submission" date="2013-10" db="EMBL/GenBank/DDBJ databases">
        <title>Whole Genome Shotgun Sequence of Pseudomonas taiwanensis SJ9.</title>
        <authorList>
            <person name="Hong S.-J."/>
            <person name="Shin J.-H."/>
        </authorList>
    </citation>
    <scope>NUCLEOTIDE SEQUENCE [LARGE SCALE GENOMIC DNA]</scope>
    <source>
        <strain evidence="1 2">SJ9</strain>
    </source>
</reference>